<evidence type="ECO:0000256" key="3">
    <source>
        <dbReference type="ARBA" id="ARBA00023015"/>
    </source>
</evidence>
<evidence type="ECO:0000313" key="10">
    <source>
        <dbReference type="EMBL" id="KAD0806409.1"/>
    </source>
</evidence>
<reference evidence="10 11" key="1">
    <citation type="submission" date="2019-05" db="EMBL/GenBank/DDBJ databases">
        <title>Mikania micrantha, genome provides insights into the molecular mechanism of rapid growth.</title>
        <authorList>
            <person name="Liu B."/>
        </authorList>
    </citation>
    <scope>NUCLEOTIDE SEQUENCE [LARGE SCALE GENOMIC DNA]</scope>
    <source>
        <strain evidence="10">NLD-2019</strain>
        <tissue evidence="10">Leaf</tissue>
    </source>
</reference>
<dbReference type="PROSITE" id="PS50090">
    <property type="entry name" value="MYB_LIKE"/>
    <property type="match status" value="2"/>
</dbReference>
<dbReference type="PANTHER" id="PTHR10641">
    <property type="entry name" value="MYB FAMILY TRANSCRIPTION FACTOR"/>
    <property type="match status" value="1"/>
</dbReference>
<keyword evidence="4" id="KW-0238">DNA-binding</keyword>
<evidence type="ECO:0000256" key="5">
    <source>
        <dbReference type="ARBA" id="ARBA00023163"/>
    </source>
</evidence>
<evidence type="ECO:0000259" key="9">
    <source>
        <dbReference type="PROSITE" id="PS51294"/>
    </source>
</evidence>
<protein>
    <submittedName>
        <fullName evidence="10">Uncharacterized protein</fullName>
    </submittedName>
</protein>
<dbReference type="Proteomes" id="UP000326396">
    <property type="component" value="Unassembled WGS sequence"/>
</dbReference>
<comment type="caution">
    <text evidence="10">The sequence shown here is derived from an EMBL/GenBank/DDBJ whole genome shotgun (WGS) entry which is preliminary data.</text>
</comment>
<keyword evidence="11" id="KW-1185">Reference proteome</keyword>
<evidence type="ECO:0000256" key="6">
    <source>
        <dbReference type="ARBA" id="ARBA00023242"/>
    </source>
</evidence>
<dbReference type="Pfam" id="PF00249">
    <property type="entry name" value="Myb_DNA-binding"/>
    <property type="match status" value="2"/>
</dbReference>
<dbReference type="CDD" id="cd00167">
    <property type="entry name" value="SANT"/>
    <property type="match status" value="2"/>
</dbReference>
<dbReference type="Gene3D" id="1.10.10.60">
    <property type="entry name" value="Homeodomain-like"/>
    <property type="match status" value="2"/>
</dbReference>
<accession>A0A5N6LE77</accession>
<feature type="compositionally biased region" description="Basic and acidic residues" evidence="7">
    <location>
        <begin position="287"/>
        <end position="304"/>
    </location>
</feature>
<feature type="region of interest" description="Disordered" evidence="7">
    <location>
        <begin position="181"/>
        <end position="203"/>
    </location>
</feature>
<organism evidence="10 11">
    <name type="scientific">Mikania micrantha</name>
    <name type="common">bitter vine</name>
    <dbReference type="NCBI Taxonomy" id="192012"/>
    <lineage>
        <taxon>Eukaryota</taxon>
        <taxon>Viridiplantae</taxon>
        <taxon>Streptophyta</taxon>
        <taxon>Embryophyta</taxon>
        <taxon>Tracheophyta</taxon>
        <taxon>Spermatophyta</taxon>
        <taxon>Magnoliopsida</taxon>
        <taxon>eudicotyledons</taxon>
        <taxon>Gunneridae</taxon>
        <taxon>Pentapetalae</taxon>
        <taxon>asterids</taxon>
        <taxon>campanulids</taxon>
        <taxon>Asterales</taxon>
        <taxon>Asteraceae</taxon>
        <taxon>Asteroideae</taxon>
        <taxon>Heliantheae alliance</taxon>
        <taxon>Eupatorieae</taxon>
        <taxon>Mikania</taxon>
    </lineage>
</organism>
<dbReference type="GO" id="GO:0005634">
    <property type="term" value="C:nucleus"/>
    <property type="evidence" value="ECO:0007669"/>
    <property type="project" value="UniProtKB-SubCell"/>
</dbReference>
<evidence type="ECO:0000256" key="7">
    <source>
        <dbReference type="SAM" id="MobiDB-lite"/>
    </source>
</evidence>
<dbReference type="SMART" id="SM00717">
    <property type="entry name" value="SANT"/>
    <property type="match status" value="2"/>
</dbReference>
<dbReference type="AlphaFoldDB" id="A0A5N6LE77"/>
<feature type="domain" description="HTH myb-type" evidence="9">
    <location>
        <begin position="62"/>
        <end position="116"/>
    </location>
</feature>
<evidence type="ECO:0000256" key="2">
    <source>
        <dbReference type="ARBA" id="ARBA00022737"/>
    </source>
</evidence>
<dbReference type="InterPro" id="IPR001005">
    <property type="entry name" value="SANT/Myb"/>
</dbReference>
<feature type="domain" description="Myb-like" evidence="8">
    <location>
        <begin position="62"/>
        <end position="112"/>
    </location>
</feature>
<dbReference type="FunFam" id="1.10.10.60:FF:000015">
    <property type="entry name" value="Transcription factor RAX3"/>
    <property type="match status" value="1"/>
</dbReference>
<dbReference type="EMBL" id="SZYD01001372">
    <property type="protein sequence ID" value="KAD0806409.1"/>
    <property type="molecule type" value="Genomic_DNA"/>
</dbReference>
<evidence type="ECO:0000256" key="4">
    <source>
        <dbReference type="ARBA" id="ARBA00023125"/>
    </source>
</evidence>
<keyword evidence="2" id="KW-0677">Repeat</keyword>
<feature type="domain" description="HTH myb-type" evidence="9">
    <location>
        <begin position="9"/>
        <end position="61"/>
    </location>
</feature>
<feature type="region of interest" description="Disordered" evidence="7">
    <location>
        <begin position="281"/>
        <end position="304"/>
    </location>
</feature>
<evidence type="ECO:0000256" key="1">
    <source>
        <dbReference type="ARBA" id="ARBA00004123"/>
    </source>
</evidence>
<comment type="subcellular location">
    <subcellularLocation>
        <location evidence="1">Nucleus</location>
    </subcellularLocation>
</comment>
<keyword evidence="6" id="KW-0539">Nucleus</keyword>
<proteinExistence type="predicted"/>
<keyword evidence="5" id="KW-0804">Transcription</keyword>
<dbReference type="InterPro" id="IPR015495">
    <property type="entry name" value="Myb_TF_plants"/>
</dbReference>
<dbReference type="GO" id="GO:0003677">
    <property type="term" value="F:DNA binding"/>
    <property type="evidence" value="ECO:0007669"/>
    <property type="project" value="UniProtKB-KW"/>
</dbReference>
<dbReference type="InterPro" id="IPR017930">
    <property type="entry name" value="Myb_dom"/>
</dbReference>
<dbReference type="SUPFAM" id="SSF46689">
    <property type="entry name" value="Homeodomain-like"/>
    <property type="match status" value="1"/>
</dbReference>
<evidence type="ECO:0000259" key="8">
    <source>
        <dbReference type="PROSITE" id="PS50090"/>
    </source>
</evidence>
<dbReference type="InterPro" id="IPR009057">
    <property type="entry name" value="Homeodomain-like_sf"/>
</dbReference>
<dbReference type="PROSITE" id="PS51294">
    <property type="entry name" value="HTH_MYB"/>
    <property type="match status" value="2"/>
</dbReference>
<feature type="compositionally biased region" description="Low complexity" evidence="7">
    <location>
        <begin position="189"/>
        <end position="203"/>
    </location>
</feature>
<evidence type="ECO:0000313" key="11">
    <source>
        <dbReference type="Proteomes" id="UP000326396"/>
    </source>
</evidence>
<feature type="domain" description="Myb-like" evidence="8">
    <location>
        <begin position="9"/>
        <end position="61"/>
    </location>
</feature>
<name>A0A5N6LE77_9ASTR</name>
<keyword evidence="3" id="KW-0805">Transcription regulation</keyword>
<dbReference type="PANTHER" id="PTHR10641:SF1277">
    <property type="entry name" value="HOMEODOMAIN-LIKE PROTEIN-RELATED"/>
    <property type="match status" value="1"/>
</dbReference>
<dbReference type="OrthoDB" id="1647852at2759"/>
<gene>
    <name evidence="10" type="ORF">E3N88_43681</name>
</gene>
<sequence>MIRTSRVDKNGLRKGPWSKEEDDKLRAYIQKYGHWNWREIPRFAGVSRCGKSCRLRWMNYLRPNIKHGNFTKKEEDLIMELHNKLGNKWAKIAAELPGRSDNEIKNHWHTHLKKRVKNDQNKVKHMQYDTKNQTNFINDLMPTSDLEEEEEVEALLVSSSSSSSSSSKLSIAINEYPYVTNSSPPPPSLLSSSSSLSSYSSSVEPTSSMFEATNGLISNDNSIQPYIDEFDDESFWTDPFFTDLDVVNMNVIMAPDDNNLTDPAPATTFAHLDATTVLSRGLAAKGTKGELQRNSKSKNNGEDD</sequence>